<evidence type="ECO:0000256" key="2">
    <source>
        <dbReference type="ARBA" id="ARBA00022679"/>
    </source>
</evidence>
<evidence type="ECO:0000256" key="5">
    <source>
        <dbReference type="ARBA" id="ARBA00023034"/>
    </source>
</evidence>
<evidence type="ECO:0000256" key="6">
    <source>
        <dbReference type="ARBA" id="ARBA00023136"/>
    </source>
</evidence>
<organism evidence="8 9">
    <name type="scientific">Symbiobacterium thermophilum</name>
    <dbReference type="NCBI Taxonomy" id="2734"/>
    <lineage>
        <taxon>Bacteria</taxon>
        <taxon>Bacillati</taxon>
        <taxon>Bacillota</taxon>
        <taxon>Clostridia</taxon>
        <taxon>Eubacteriales</taxon>
        <taxon>Symbiobacteriaceae</taxon>
        <taxon>Symbiobacterium</taxon>
    </lineage>
</organism>
<dbReference type="SUPFAM" id="SSF53335">
    <property type="entry name" value="S-adenosyl-L-methionine-dependent methyltransferases"/>
    <property type="match status" value="1"/>
</dbReference>
<keyword evidence="3" id="KW-0812">Transmembrane</keyword>
<dbReference type="GO" id="GO:0008146">
    <property type="term" value="F:sulfotransferase activity"/>
    <property type="evidence" value="ECO:0007669"/>
    <property type="project" value="InterPro"/>
</dbReference>
<evidence type="ECO:0000313" key="8">
    <source>
        <dbReference type="EMBL" id="MBY6276620.1"/>
    </source>
</evidence>
<dbReference type="Gene3D" id="3.40.50.300">
    <property type="entry name" value="P-loop containing nucleotide triphosphate hydrolases"/>
    <property type="match status" value="1"/>
</dbReference>
<dbReference type="InterPro" id="IPR027417">
    <property type="entry name" value="P-loop_NTPase"/>
</dbReference>
<keyword evidence="7" id="KW-0325">Glycoprotein</keyword>
<dbReference type="InterPro" id="IPR029063">
    <property type="entry name" value="SAM-dependent_MTases_sf"/>
</dbReference>
<dbReference type="Pfam" id="PF03567">
    <property type="entry name" value="Sulfotransfer_2"/>
    <property type="match status" value="1"/>
</dbReference>
<dbReference type="Gene3D" id="3.40.50.720">
    <property type="entry name" value="NAD(P)-binding Rossmann-like Domain"/>
    <property type="match status" value="1"/>
</dbReference>
<dbReference type="GO" id="GO:0016020">
    <property type="term" value="C:membrane"/>
    <property type="evidence" value="ECO:0007669"/>
    <property type="project" value="InterPro"/>
</dbReference>
<keyword evidence="4" id="KW-1133">Transmembrane helix</keyword>
<name>A0A953LEK8_SYMTR</name>
<dbReference type="EMBL" id="PIUK01000093">
    <property type="protein sequence ID" value="MBY6276620.1"/>
    <property type="molecule type" value="Genomic_DNA"/>
</dbReference>
<protein>
    <recommendedName>
        <fullName evidence="10">Sulfotransferase family protein</fullName>
    </recommendedName>
</protein>
<dbReference type="GO" id="GO:0016051">
    <property type="term" value="P:carbohydrate biosynthetic process"/>
    <property type="evidence" value="ECO:0007669"/>
    <property type="project" value="InterPro"/>
</dbReference>
<accession>A0A953LEK8</accession>
<evidence type="ECO:0000256" key="4">
    <source>
        <dbReference type="ARBA" id="ARBA00022989"/>
    </source>
</evidence>
<comment type="caution">
    <text evidence="8">The sequence shown here is derived from an EMBL/GenBank/DDBJ whole genome shotgun (WGS) entry which is preliminary data.</text>
</comment>
<evidence type="ECO:0008006" key="10">
    <source>
        <dbReference type="Google" id="ProtNLM"/>
    </source>
</evidence>
<dbReference type="Proteomes" id="UP000732377">
    <property type="component" value="Unassembled WGS sequence"/>
</dbReference>
<dbReference type="AlphaFoldDB" id="A0A953LEK8"/>
<proteinExistence type="predicted"/>
<keyword evidence="6" id="KW-0472">Membrane</keyword>
<dbReference type="PANTHER" id="PTHR12137:SF54">
    <property type="entry name" value="CARBOHYDRATE SULFOTRANSFERASE"/>
    <property type="match status" value="1"/>
</dbReference>
<dbReference type="InterPro" id="IPR005331">
    <property type="entry name" value="Sulfotransferase"/>
</dbReference>
<dbReference type="InterPro" id="IPR018011">
    <property type="entry name" value="Carb_sulfotrans_8-10"/>
</dbReference>
<dbReference type="PANTHER" id="PTHR12137">
    <property type="entry name" value="CARBOHYDRATE SULFOTRANSFERASE"/>
    <property type="match status" value="1"/>
</dbReference>
<evidence type="ECO:0000256" key="3">
    <source>
        <dbReference type="ARBA" id="ARBA00022692"/>
    </source>
</evidence>
<gene>
    <name evidence="8" type="ORF">CWE10_10450</name>
</gene>
<evidence type="ECO:0000313" key="9">
    <source>
        <dbReference type="Proteomes" id="UP000732377"/>
    </source>
</evidence>
<sequence>MVIKMEKSVYRNDEFFKHKIIFIHVPKVAGRAMLKSLNIEEVGHNHLFIYELEDRRKFQEFFKIGFVRNPWDRLVSAFFYLKSGGMKNKYDLYIQDKLSSFNSFTEFVYCLGSNKQFRKEMIKEIHFKPQYLWMMNSNGEIEMDYIGYFENLEEGFKILKEKLKKPNAELIKFNQSEHKPFWEYYDKKMVDIVREIYATDIELFKYEFPANNKFIKDISKQNKDIEVNYKKLNVAENFINEFLMQSIQERPIYIWGTGIGGKVTFNLLRNKSVKILGFIDNDSNKWGSLFCGYKVFPPRILKNYYNTKPYVIIGSMYYEEISIQLKNLGLNEKEDYCVNFLFIGNVL</sequence>
<comment type="subcellular location">
    <subcellularLocation>
        <location evidence="1">Golgi apparatus membrane</location>
        <topology evidence="1">Single-pass type II membrane protein</topology>
    </subcellularLocation>
</comment>
<keyword evidence="2" id="KW-0808">Transferase</keyword>
<evidence type="ECO:0000256" key="7">
    <source>
        <dbReference type="ARBA" id="ARBA00023180"/>
    </source>
</evidence>
<evidence type="ECO:0000256" key="1">
    <source>
        <dbReference type="ARBA" id="ARBA00004323"/>
    </source>
</evidence>
<keyword evidence="5" id="KW-0333">Golgi apparatus</keyword>
<reference evidence="8" key="1">
    <citation type="submission" date="2017-11" db="EMBL/GenBank/DDBJ databases">
        <title>Three new genomes from thermophilic consortium.</title>
        <authorList>
            <person name="Quaggio R."/>
            <person name="Amgarten D."/>
            <person name="Setubal J.C."/>
        </authorList>
    </citation>
    <scope>NUCLEOTIDE SEQUENCE</scope>
    <source>
        <strain evidence="8">ZCTH01-B2</strain>
    </source>
</reference>